<dbReference type="OrthoDB" id="8115735at2"/>
<evidence type="ECO:0000313" key="1">
    <source>
        <dbReference type="EMBL" id="RCW81222.1"/>
    </source>
</evidence>
<reference evidence="1 2" key="1">
    <citation type="submission" date="2018-07" db="EMBL/GenBank/DDBJ databases">
        <title>Genomic Encyclopedia of Type Strains, Phase III (KMG-III): the genomes of soil and plant-associated and newly described type strains.</title>
        <authorList>
            <person name="Whitman W."/>
        </authorList>
    </citation>
    <scope>NUCLEOTIDE SEQUENCE [LARGE SCALE GENOMIC DNA]</scope>
    <source>
        <strain evidence="1 2">31-25a</strain>
    </source>
</reference>
<gene>
    <name evidence="1" type="ORF">C7476_11184</name>
</gene>
<sequence length="79" mass="8872">MHEQKPDKFNMDAGAYKLAINAVIQALVEHASDANPELRGRITLAMEAYITKLNPQSEREEDFAERARGYVALLVRPTS</sequence>
<comment type="caution">
    <text evidence="1">The sequence shown here is derived from an EMBL/GenBank/DDBJ whole genome shotgun (WGS) entry which is preliminary data.</text>
</comment>
<evidence type="ECO:0000313" key="2">
    <source>
        <dbReference type="Proteomes" id="UP000253324"/>
    </source>
</evidence>
<dbReference type="EMBL" id="QPJM01000011">
    <property type="protein sequence ID" value="RCW81222.1"/>
    <property type="molecule type" value="Genomic_DNA"/>
</dbReference>
<accession>A0A368YLW2</accession>
<name>A0A368YLW2_9HYPH</name>
<proteinExistence type="predicted"/>
<organism evidence="1 2">
    <name type="scientific">Phyllobacterium bourgognense</name>
    <dbReference type="NCBI Taxonomy" id="314236"/>
    <lineage>
        <taxon>Bacteria</taxon>
        <taxon>Pseudomonadati</taxon>
        <taxon>Pseudomonadota</taxon>
        <taxon>Alphaproteobacteria</taxon>
        <taxon>Hyphomicrobiales</taxon>
        <taxon>Phyllobacteriaceae</taxon>
        <taxon>Phyllobacterium</taxon>
    </lineage>
</organism>
<dbReference type="Proteomes" id="UP000253324">
    <property type="component" value="Unassembled WGS sequence"/>
</dbReference>
<protein>
    <submittedName>
        <fullName evidence="1">Uncharacterized protein</fullName>
    </submittedName>
</protein>
<dbReference type="AlphaFoldDB" id="A0A368YLW2"/>
<dbReference type="RefSeq" id="WP_114431307.1">
    <property type="nucleotide sequence ID" value="NZ_QPJM01000011.1"/>
</dbReference>
<keyword evidence="2" id="KW-1185">Reference proteome</keyword>